<evidence type="ECO:0000259" key="3">
    <source>
        <dbReference type="PROSITE" id="PS50222"/>
    </source>
</evidence>
<dbReference type="PROSITE" id="PS00018">
    <property type="entry name" value="EF_HAND_1"/>
    <property type="match status" value="1"/>
</dbReference>
<evidence type="ECO:0000256" key="2">
    <source>
        <dbReference type="SAM" id="Phobius"/>
    </source>
</evidence>
<gene>
    <name evidence="4" type="ORF">Adt_49045</name>
</gene>
<comment type="caution">
    <text evidence="4">The sequence shown here is derived from an EMBL/GenBank/DDBJ whole genome shotgun (WGS) entry which is preliminary data.</text>
</comment>
<protein>
    <recommendedName>
        <fullName evidence="3">EF-hand domain-containing protein</fullName>
    </recommendedName>
</protein>
<name>A0ABD1NPB8_9LAMI</name>
<dbReference type="InterPro" id="IPR018247">
    <property type="entry name" value="EF_Hand_1_Ca_BS"/>
</dbReference>
<feature type="transmembrane region" description="Helical" evidence="2">
    <location>
        <begin position="140"/>
        <end position="157"/>
    </location>
</feature>
<dbReference type="AlphaFoldDB" id="A0ABD1NPB8"/>
<evidence type="ECO:0000313" key="5">
    <source>
        <dbReference type="Proteomes" id="UP001604336"/>
    </source>
</evidence>
<dbReference type="SUPFAM" id="SSF47473">
    <property type="entry name" value="EF-hand"/>
    <property type="match status" value="1"/>
</dbReference>
<keyword evidence="2" id="KW-0472">Membrane</keyword>
<feature type="domain" description="EF-hand" evidence="3">
    <location>
        <begin position="167"/>
        <end position="202"/>
    </location>
</feature>
<organism evidence="4 5">
    <name type="scientific">Abeliophyllum distichum</name>
    <dbReference type="NCBI Taxonomy" id="126358"/>
    <lineage>
        <taxon>Eukaryota</taxon>
        <taxon>Viridiplantae</taxon>
        <taxon>Streptophyta</taxon>
        <taxon>Embryophyta</taxon>
        <taxon>Tracheophyta</taxon>
        <taxon>Spermatophyta</taxon>
        <taxon>Magnoliopsida</taxon>
        <taxon>eudicotyledons</taxon>
        <taxon>Gunneridae</taxon>
        <taxon>Pentapetalae</taxon>
        <taxon>asterids</taxon>
        <taxon>lamiids</taxon>
        <taxon>Lamiales</taxon>
        <taxon>Oleaceae</taxon>
        <taxon>Forsythieae</taxon>
        <taxon>Abeliophyllum</taxon>
    </lineage>
</organism>
<dbReference type="InterPro" id="IPR011992">
    <property type="entry name" value="EF-hand-dom_pair"/>
</dbReference>
<proteinExistence type="predicted"/>
<dbReference type="SMART" id="SM00054">
    <property type="entry name" value="EFh"/>
    <property type="match status" value="1"/>
</dbReference>
<feature type="transmembrane region" description="Helical" evidence="2">
    <location>
        <begin position="110"/>
        <end position="128"/>
    </location>
</feature>
<sequence length="221" mass="24482">MATHEHTPTSPFLSSRSFCSLIYLSVSCSAFLALASKTASEDTTSVLAEAPDTTVKNVHIGCSFQLKINLGGSISISWFPYGEGCIVWLQHITLGLWTGYGVVIELGTSHTAWIMLASVIPLMMIQIPRIFQLSYLGERIVILIILLVSAIFLNHTMGRLLTDNGSLNVSAIRRLFEETDRDGDKFISFPELKEFLQGVVPDVTDSLIWGISYQVCFAIFW</sequence>
<keyword evidence="2" id="KW-0812">Transmembrane</keyword>
<evidence type="ECO:0000256" key="1">
    <source>
        <dbReference type="ARBA" id="ARBA00022837"/>
    </source>
</evidence>
<keyword evidence="5" id="KW-1185">Reference proteome</keyword>
<evidence type="ECO:0000313" key="4">
    <source>
        <dbReference type="EMBL" id="KAL2453456.1"/>
    </source>
</evidence>
<dbReference type="Proteomes" id="UP001604336">
    <property type="component" value="Unassembled WGS sequence"/>
</dbReference>
<keyword evidence="2" id="KW-1133">Transmembrane helix</keyword>
<reference evidence="5" key="1">
    <citation type="submission" date="2024-07" db="EMBL/GenBank/DDBJ databases">
        <title>Two chromosome-level genome assemblies of Korean endemic species Abeliophyllum distichum and Forsythia ovata (Oleaceae).</title>
        <authorList>
            <person name="Jang H."/>
        </authorList>
    </citation>
    <scope>NUCLEOTIDE SEQUENCE [LARGE SCALE GENOMIC DNA]</scope>
</reference>
<accession>A0ABD1NPB8</accession>
<dbReference type="EMBL" id="JBFOLK010000677">
    <property type="protein sequence ID" value="KAL2453456.1"/>
    <property type="molecule type" value="Genomic_DNA"/>
</dbReference>
<dbReference type="PROSITE" id="PS50222">
    <property type="entry name" value="EF_HAND_2"/>
    <property type="match status" value="1"/>
</dbReference>
<dbReference type="InterPro" id="IPR002048">
    <property type="entry name" value="EF_hand_dom"/>
</dbReference>
<keyword evidence="1" id="KW-0106">Calcium</keyword>
<feature type="transmembrane region" description="Helical" evidence="2">
    <location>
        <begin position="12"/>
        <end position="35"/>
    </location>
</feature>